<dbReference type="InterPro" id="IPR025873">
    <property type="entry name" value="Metal-bd_dom_prd"/>
</dbReference>
<sequence>MSKDNEKKDEKPNGNNGKKNQLTVQVRYQADTVTVETNVNASITSLLEKALIETQNNSVPKERFQLKLDGAVLDPHKKVNDYPIVDGSLLVLTLMAGGGGTKAICYSNEMDAVNIQFVDSEVTQQKFSEELAVFVQLKEEYRKKGILLLEQRYPDLFFAFVAPSLFPMPIAFAVRINFINYDVQPLSVKFVHPLTLEPVTNDQIPSRLRRKLEGSTQSQDLLQADSDQIPFFCIPGVREYHEHPYHNGDSWFLYRKKGGEGSLCFILDNLHLYGTSHLTSYLVQFNVHMQMPALGLSSNPQDLPL</sequence>
<dbReference type="Pfam" id="PF14455">
    <property type="entry name" value="Metal_CEHH"/>
    <property type="match status" value="1"/>
</dbReference>
<dbReference type="RefSeq" id="WP_150903620.1">
    <property type="nucleotide sequence ID" value="NZ_VTWT01000004.1"/>
</dbReference>
<feature type="domain" description="Ubiquitin-like" evidence="2">
    <location>
        <begin position="22"/>
        <end position="99"/>
    </location>
</feature>
<dbReference type="SUPFAM" id="SSF54236">
    <property type="entry name" value="Ubiquitin-like"/>
    <property type="match status" value="1"/>
</dbReference>
<dbReference type="InterPro" id="IPR000626">
    <property type="entry name" value="Ubiquitin-like_dom"/>
</dbReference>
<feature type="compositionally biased region" description="Basic and acidic residues" evidence="1">
    <location>
        <begin position="1"/>
        <end position="12"/>
    </location>
</feature>
<keyword evidence="4" id="KW-1185">Reference proteome</keyword>
<protein>
    <submittedName>
        <fullName evidence="3">DUF2604 domain-containing protein</fullName>
    </submittedName>
</protein>
<feature type="region of interest" description="Disordered" evidence="1">
    <location>
        <begin position="1"/>
        <end position="23"/>
    </location>
</feature>
<name>A0A5N1IZU8_9BACT</name>
<evidence type="ECO:0000256" key="1">
    <source>
        <dbReference type="SAM" id="MobiDB-lite"/>
    </source>
</evidence>
<gene>
    <name evidence="3" type="ORF">F0P94_09350</name>
</gene>
<dbReference type="PROSITE" id="PS50053">
    <property type="entry name" value="UBIQUITIN_2"/>
    <property type="match status" value="1"/>
</dbReference>
<evidence type="ECO:0000313" key="4">
    <source>
        <dbReference type="Proteomes" id="UP000326570"/>
    </source>
</evidence>
<dbReference type="InterPro" id="IPR019726">
    <property type="entry name" value="DUF2604"/>
</dbReference>
<dbReference type="AlphaFoldDB" id="A0A5N1IZU8"/>
<dbReference type="Pfam" id="PF10790">
    <property type="entry name" value="DUF2604"/>
    <property type="match status" value="1"/>
</dbReference>
<feature type="compositionally biased region" description="Polar residues" evidence="1">
    <location>
        <begin position="13"/>
        <end position="23"/>
    </location>
</feature>
<evidence type="ECO:0000313" key="3">
    <source>
        <dbReference type="EMBL" id="KAA9338986.1"/>
    </source>
</evidence>
<comment type="caution">
    <text evidence="3">The sequence shown here is derived from an EMBL/GenBank/DDBJ whole genome shotgun (WGS) entry which is preliminary data.</text>
</comment>
<proteinExistence type="predicted"/>
<dbReference type="CDD" id="cd17039">
    <property type="entry name" value="Ubl_ubiquitin_like"/>
    <property type="match status" value="1"/>
</dbReference>
<dbReference type="Proteomes" id="UP000326570">
    <property type="component" value="Unassembled WGS sequence"/>
</dbReference>
<organism evidence="3 4">
    <name type="scientific">Adhaeribacter soli</name>
    <dbReference type="NCBI Taxonomy" id="2607655"/>
    <lineage>
        <taxon>Bacteria</taxon>
        <taxon>Pseudomonadati</taxon>
        <taxon>Bacteroidota</taxon>
        <taxon>Cytophagia</taxon>
        <taxon>Cytophagales</taxon>
        <taxon>Hymenobacteraceae</taxon>
        <taxon>Adhaeribacter</taxon>
    </lineage>
</organism>
<dbReference type="InterPro" id="IPR029071">
    <property type="entry name" value="Ubiquitin-like_domsf"/>
</dbReference>
<evidence type="ECO:0000259" key="2">
    <source>
        <dbReference type="PROSITE" id="PS50053"/>
    </source>
</evidence>
<dbReference type="EMBL" id="VTWT01000004">
    <property type="protein sequence ID" value="KAA9338986.1"/>
    <property type="molecule type" value="Genomic_DNA"/>
</dbReference>
<accession>A0A5N1IZU8</accession>
<reference evidence="3 4" key="1">
    <citation type="submission" date="2019-09" db="EMBL/GenBank/DDBJ databases">
        <title>Genome sequence of Adhaeribacter sp. M2.</title>
        <authorList>
            <person name="Srinivasan S."/>
        </authorList>
    </citation>
    <scope>NUCLEOTIDE SEQUENCE [LARGE SCALE GENOMIC DNA]</scope>
    <source>
        <strain evidence="3 4">M2</strain>
    </source>
</reference>
<dbReference type="Gene3D" id="3.10.20.90">
    <property type="entry name" value="Phosphatidylinositol 3-kinase Catalytic Subunit, Chain A, domain 1"/>
    <property type="match status" value="1"/>
</dbReference>